<reference evidence="2 3" key="1">
    <citation type="submission" date="2023-10" db="EMBL/GenBank/DDBJ databases">
        <title>Chromosome-scale genome assembly provides insights into flower coloration mechanisms of Canna indica.</title>
        <authorList>
            <person name="Li C."/>
        </authorList>
    </citation>
    <scope>NUCLEOTIDE SEQUENCE [LARGE SCALE GENOMIC DNA]</scope>
    <source>
        <tissue evidence="2">Flower</tissue>
    </source>
</reference>
<feature type="compositionally biased region" description="Low complexity" evidence="1">
    <location>
        <begin position="51"/>
        <end position="62"/>
    </location>
</feature>
<dbReference type="Proteomes" id="UP001327560">
    <property type="component" value="Chromosome 4"/>
</dbReference>
<keyword evidence="3" id="KW-1185">Reference proteome</keyword>
<organism evidence="2 3">
    <name type="scientific">Canna indica</name>
    <name type="common">Indian-shot</name>
    <dbReference type="NCBI Taxonomy" id="4628"/>
    <lineage>
        <taxon>Eukaryota</taxon>
        <taxon>Viridiplantae</taxon>
        <taxon>Streptophyta</taxon>
        <taxon>Embryophyta</taxon>
        <taxon>Tracheophyta</taxon>
        <taxon>Spermatophyta</taxon>
        <taxon>Magnoliopsida</taxon>
        <taxon>Liliopsida</taxon>
        <taxon>Zingiberales</taxon>
        <taxon>Cannaceae</taxon>
        <taxon>Canna</taxon>
    </lineage>
</organism>
<dbReference type="EMBL" id="CP136893">
    <property type="protein sequence ID" value="WOL04655.1"/>
    <property type="molecule type" value="Genomic_DNA"/>
</dbReference>
<accession>A0AAQ3KBQ6</accession>
<feature type="region of interest" description="Disordered" evidence="1">
    <location>
        <begin position="41"/>
        <end position="70"/>
    </location>
</feature>
<evidence type="ECO:0000313" key="2">
    <source>
        <dbReference type="EMBL" id="WOL04655.1"/>
    </source>
</evidence>
<dbReference type="AlphaFoldDB" id="A0AAQ3KBQ6"/>
<evidence type="ECO:0000313" key="3">
    <source>
        <dbReference type="Proteomes" id="UP001327560"/>
    </source>
</evidence>
<feature type="compositionally biased region" description="Basic residues" evidence="1">
    <location>
        <begin position="8"/>
        <end position="22"/>
    </location>
</feature>
<gene>
    <name evidence="2" type="ORF">Cni_G13377</name>
</gene>
<proteinExistence type="predicted"/>
<evidence type="ECO:0000256" key="1">
    <source>
        <dbReference type="SAM" id="MobiDB-lite"/>
    </source>
</evidence>
<name>A0AAQ3KBQ6_9LILI</name>
<protein>
    <submittedName>
        <fullName evidence="2">Uncharacterized protein</fullName>
    </submittedName>
</protein>
<feature type="region of interest" description="Disordered" evidence="1">
    <location>
        <begin position="1"/>
        <end position="22"/>
    </location>
</feature>
<sequence length="70" mass="7395">MECQAPGHKIRRPQPKRGQVKTRIFRGLFRAVAPRLSLISFSNRDGGGDGSSSADATPAASGYTSSCDDG</sequence>